<sequence>MRPRMPVHLLTRCGTPRDSLLLRRRCYCIRILALEGATHRAGLGGTFFRSGMRESIEALRTGAGGRRRGEGDDCGESTFEKSFAKF</sequence>
<evidence type="ECO:0000313" key="2">
    <source>
        <dbReference type="Proteomes" id="UP000606786"/>
    </source>
</evidence>
<proteinExistence type="predicted"/>
<accession>A0A811VCT8</accession>
<gene>
    <name evidence="1" type="ORF">CCAP1982_LOCUS20924</name>
</gene>
<dbReference type="Proteomes" id="UP000606786">
    <property type="component" value="Unassembled WGS sequence"/>
</dbReference>
<dbReference type="AlphaFoldDB" id="A0A811VCT8"/>
<protein>
    <submittedName>
        <fullName evidence="1">(Mediterranean fruit fly) hypothetical protein</fullName>
    </submittedName>
</protein>
<comment type="caution">
    <text evidence="1">The sequence shown here is derived from an EMBL/GenBank/DDBJ whole genome shotgun (WGS) entry which is preliminary data.</text>
</comment>
<organism evidence="1 2">
    <name type="scientific">Ceratitis capitata</name>
    <name type="common">Mediterranean fruit fly</name>
    <name type="synonym">Tephritis capitata</name>
    <dbReference type="NCBI Taxonomy" id="7213"/>
    <lineage>
        <taxon>Eukaryota</taxon>
        <taxon>Metazoa</taxon>
        <taxon>Ecdysozoa</taxon>
        <taxon>Arthropoda</taxon>
        <taxon>Hexapoda</taxon>
        <taxon>Insecta</taxon>
        <taxon>Pterygota</taxon>
        <taxon>Neoptera</taxon>
        <taxon>Endopterygota</taxon>
        <taxon>Diptera</taxon>
        <taxon>Brachycera</taxon>
        <taxon>Muscomorpha</taxon>
        <taxon>Tephritoidea</taxon>
        <taxon>Tephritidae</taxon>
        <taxon>Ceratitis</taxon>
        <taxon>Ceratitis</taxon>
    </lineage>
</organism>
<evidence type="ECO:0000313" key="1">
    <source>
        <dbReference type="EMBL" id="CAD7012824.1"/>
    </source>
</evidence>
<dbReference type="EMBL" id="CAJHJT010000056">
    <property type="protein sequence ID" value="CAD7012824.1"/>
    <property type="molecule type" value="Genomic_DNA"/>
</dbReference>
<name>A0A811VCT8_CERCA</name>
<reference evidence="1" key="1">
    <citation type="submission" date="2020-11" db="EMBL/GenBank/DDBJ databases">
        <authorList>
            <person name="Whitehead M."/>
        </authorList>
    </citation>
    <scope>NUCLEOTIDE SEQUENCE</scope>
    <source>
        <strain evidence="1">EGII</strain>
    </source>
</reference>
<keyword evidence="2" id="KW-1185">Reference proteome</keyword>